<dbReference type="Proteomes" id="UP000792865">
    <property type="component" value="Chromosome"/>
</dbReference>
<reference evidence="1" key="1">
    <citation type="submission" date="2017-08" db="EMBL/GenBank/DDBJ databases">
        <title>Genome sequence of Candidatus Hamiltonella defensa from Acyrthosiphon pisum strain MI47.</title>
        <authorList>
            <person name="Patel V.A."/>
            <person name="Chevignon G."/>
            <person name="Russell J.A."/>
            <person name="Oliver K.M."/>
        </authorList>
    </citation>
    <scope>NUCLEOTIDE SEQUENCE</scope>
    <source>
        <strain evidence="1">MI47</strain>
    </source>
</reference>
<dbReference type="AlphaFoldDB" id="A0AAC9VGK9"/>
<protein>
    <submittedName>
        <fullName evidence="1">Uncharacterized protein</fullName>
    </submittedName>
</protein>
<sequence>MQSMTLEQLDATARAGGVAGITLKGQEGSFLVEITTLSGQNSLLVKARSTCARRFGNPTSALMVLRKLGIFVAKIDATDWDPNQKDMSKSRKSRSKALIGAHKAAAYNQWISNEIEESVVDPNLNIAHNLVMSEIDKYMSTMTEAKRKSS</sequence>
<name>A0AAC9VGK9_9ENTR</name>
<gene>
    <name evidence="1" type="ORF">CJJ18_07810</name>
</gene>
<evidence type="ECO:0000313" key="2">
    <source>
        <dbReference type="Proteomes" id="UP000792865"/>
    </source>
</evidence>
<accession>A0AAC9VGK9</accession>
<dbReference type="EMBL" id="CP022932">
    <property type="protein sequence ID" value="ASV33905.1"/>
    <property type="molecule type" value="Genomic_DNA"/>
</dbReference>
<organism evidence="1 2">
    <name type="scientific">Candidatus Williamhamiltonella defendens</name>
    <dbReference type="NCBI Taxonomy" id="138072"/>
    <lineage>
        <taxon>Bacteria</taxon>
        <taxon>Pseudomonadati</taxon>
        <taxon>Pseudomonadota</taxon>
        <taxon>Gammaproteobacteria</taxon>
        <taxon>Enterobacterales</taxon>
        <taxon>Enterobacteriaceae</taxon>
        <taxon>aphid secondary symbionts</taxon>
        <taxon>Candidatus Williamhamiltonella</taxon>
    </lineage>
</organism>
<evidence type="ECO:0000313" key="1">
    <source>
        <dbReference type="EMBL" id="ASV33905.1"/>
    </source>
</evidence>
<dbReference type="Gene3D" id="6.20.450.20">
    <property type="match status" value="1"/>
</dbReference>
<dbReference type="RefSeq" id="WP_095034507.1">
    <property type="nucleotide sequence ID" value="NZ_CAWNYN010000001.1"/>
</dbReference>
<proteinExistence type="predicted"/>